<dbReference type="AlphaFoldDB" id="B8HZN5"/>
<feature type="domain" description="HTH araC/xylS-type" evidence="4">
    <location>
        <begin position="235"/>
        <end position="333"/>
    </location>
</feature>
<dbReference type="InterPro" id="IPR052158">
    <property type="entry name" value="INH-QAR"/>
</dbReference>
<dbReference type="KEGG" id="cyn:Cyan7425_0189"/>
<sequence length="360" mass="40597">MTLPQKPPIDVAIVAVPETAGSALYGMVDVLLAAGNLWQTLVRSEETARLFRVRILSVRRDPFVCGNGIPVRPDLSVRDSYTPEIVILPELWLGPDEDMQGRYPDLMKWICQQHAKGAFIYSACSGAIMLASTGLLDGCDATSHWGYQDLFRKRFPTIRFKPAPNLTFADASGQIVTAGGTTSWHDLAIFIISRHCSPGEALRIAKVYLLKWHSEGQLPYETLIRNHVHADSVVTNCEQLLRQCFRESNAIQQIVSQSKIPERTLKRRFKAATGSTLIEYLQNLRIEEAKHQFEVSDKSVESICYEVGYEEVSFFRRLFKRLTGITPSQYRRMFQPLLTASNPSEKEISRSRSARSSSLV</sequence>
<protein>
    <submittedName>
        <fullName evidence="5">Transcriptional regulator, AraC family</fullName>
    </submittedName>
</protein>
<dbReference type="Gene3D" id="1.10.10.60">
    <property type="entry name" value="Homeodomain-like"/>
    <property type="match status" value="1"/>
</dbReference>
<dbReference type="Gene3D" id="3.40.50.880">
    <property type="match status" value="1"/>
</dbReference>
<keyword evidence="5" id="KW-0614">Plasmid</keyword>
<keyword evidence="3" id="KW-0804">Transcription</keyword>
<dbReference type="OrthoDB" id="5582699at2"/>
<dbReference type="eggNOG" id="COG4977">
    <property type="taxonomic scope" value="Bacteria"/>
</dbReference>
<dbReference type="HOGENOM" id="CLU_000445_59_0_3"/>
<dbReference type="GO" id="GO:0043565">
    <property type="term" value="F:sequence-specific DNA binding"/>
    <property type="evidence" value="ECO:0007669"/>
    <property type="project" value="InterPro"/>
</dbReference>
<dbReference type="PRINTS" id="PR00032">
    <property type="entry name" value="HTHARAC"/>
</dbReference>
<dbReference type="PANTHER" id="PTHR43130:SF3">
    <property type="entry name" value="HTH-TYPE TRANSCRIPTIONAL REGULATOR RV1931C"/>
    <property type="match status" value="1"/>
</dbReference>
<dbReference type="InterPro" id="IPR029062">
    <property type="entry name" value="Class_I_gatase-like"/>
</dbReference>
<evidence type="ECO:0000313" key="5">
    <source>
        <dbReference type="EMBL" id="ACL47883.1"/>
    </source>
</evidence>
<organism evidence="5">
    <name type="scientific">Cyanothece sp. (strain PCC 7425 / ATCC 29141)</name>
    <dbReference type="NCBI Taxonomy" id="395961"/>
    <lineage>
        <taxon>Bacteria</taxon>
        <taxon>Bacillati</taxon>
        <taxon>Cyanobacteriota</taxon>
        <taxon>Cyanophyceae</taxon>
        <taxon>Gomontiellales</taxon>
        <taxon>Cyanothecaceae</taxon>
        <taxon>Cyanothece</taxon>
    </lineage>
</organism>
<dbReference type="PANTHER" id="PTHR43130">
    <property type="entry name" value="ARAC-FAMILY TRANSCRIPTIONAL REGULATOR"/>
    <property type="match status" value="1"/>
</dbReference>
<dbReference type="Pfam" id="PF01965">
    <property type="entry name" value="DJ-1_PfpI"/>
    <property type="match status" value="1"/>
</dbReference>
<geneLocation type="plasmid" evidence="5">
    <name>pP742502</name>
</geneLocation>
<dbReference type="SMART" id="SM00342">
    <property type="entry name" value="HTH_ARAC"/>
    <property type="match status" value="1"/>
</dbReference>
<reference evidence="5" key="1">
    <citation type="submission" date="2009-01" db="EMBL/GenBank/DDBJ databases">
        <title>Complete sequence of plasmid2 Cyanothece sp. PCC 7425.</title>
        <authorList>
            <consortium name="US DOE Joint Genome Institute"/>
            <person name="Lucas S."/>
            <person name="Copeland A."/>
            <person name="Lapidus A."/>
            <person name="Glavina del Rio T."/>
            <person name="Dalin E."/>
            <person name="Tice H."/>
            <person name="Bruce D."/>
            <person name="Goodwin L."/>
            <person name="Pitluck S."/>
            <person name="Sims D."/>
            <person name="Meineke L."/>
            <person name="Brettin T."/>
            <person name="Detter J.C."/>
            <person name="Han C."/>
            <person name="Larimer F."/>
            <person name="Land M."/>
            <person name="Hauser L."/>
            <person name="Kyrpides N."/>
            <person name="Ovchinnikova G."/>
            <person name="Liberton M."/>
            <person name="Stoeckel J."/>
            <person name="Banerjee A."/>
            <person name="Singh A."/>
            <person name="Page L."/>
            <person name="Sato H."/>
            <person name="Zhao L."/>
            <person name="Sherman L."/>
            <person name="Pakrasi H."/>
            <person name="Richardson P."/>
        </authorList>
    </citation>
    <scope>NUCLEOTIDE SEQUENCE</scope>
    <source>
        <strain evidence="5">PCC 7425</strain>
        <plasmid evidence="5">pP742502</plasmid>
    </source>
</reference>
<dbReference type="PROSITE" id="PS01124">
    <property type="entry name" value="HTH_ARAC_FAMILY_2"/>
    <property type="match status" value="1"/>
</dbReference>
<name>B8HZN5_CYAP4</name>
<evidence type="ECO:0000256" key="1">
    <source>
        <dbReference type="ARBA" id="ARBA00023015"/>
    </source>
</evidence>
<dbReference type="InterPro" id="IPR020449">
    <property type="entry name" value="Tscrpt_reg_AraC-type_HTH"/>
</dbReference>
<dbReference type="InterPro" id="IPR018060">
    <property type="entry name" value="HTH_AraC"/>
</dbReference>
<keyword evidence="2" id="KW-0238">DNA-binding</keyword>
<dbReference type="EMBL" id="CP001346">
    <property type="protein sequence ID" value="ACL47883.1"/>
    <property type="molecule type" value="Genomic_DNA"/>
</dbReference>
<gene>
    <name evidence="5" type="ordered locus">Cyan7425_0189</name>
</gene>
<dbReference type="SUPFAM" id="SSF46689">
    <property type="entry name" value="Homeodomain-like"/>
    <property type="match status" value="1"/>
</dbReference>
<dbReference type="InterPro" id="IPR002818">
    <property type="entry name" value="DJ-1/PfpI"/>
</dbReference>
<dbReference type="InterPro" id="IPR009057">
    <property type="entry name" value="Homeodomain-like_sf"/>
</dbReference>
<evidence type="ECO:0000256" key="3">
    <source>
        <dbReference type="ARBA" id="ARBA00023163"/>
    </source>
</evidence>
<dbReference type="GO" id="GO:0003700">
    <property type="term" value="F:DNA-binding transcription factor activity"/>
    <property type="evidence" value="ECO:0007669"/>
    <property type="project" value="InterPro"/>
</dbReference>
<dbReference type="Pfam" id="PF12833">
    <property type="entry name" value="HTH_18"/>
    <property type="match status" value="1"/>
</dbReference>
<evidence type="ECO:0000256" key="2">
    <source>
        <dbReference type="ARBA" id="ARBA00023125"/>
    </source>
</evidence>
<accession>B8HZN5</accession>
<dbReference type="SUPFAM" id="SSF52317">
    <property type="entry name" value="Class I glutamine amidotransferase-like"/>
    <property type="match status" value="1"/>
</dbReference>
<evidence type="ECO:0000259" key="4">
    <source>
        <dbReference type="PROSITE" id="PS01124"/>
    </source>
</evidence>
<proteinExistence type="predicted"/>
<keyword evidence="1" id="KW-0805">Transcription regulation</keyword>
<dbReference type="CDD" id="cd03138">
    <property type="entry name" value="GATase1_AraC_2"/>
    <property type="match status" value="1"/>
</dbReference>